<dbReference type="Pfam" id="PF10536">
    <property type="entry name" value="PMD"/>
    <property type="match status" value="1"/>
</dbReference>
<reference evidence="3" key="2">
    <citation type="submission" date="2022-03" db="EMBL/GenBank/DDBJ databases">
        <title>Draft title - Genomic analysis of global carrot germplasm unveils the trajectory of domestication and the origin of high carotenoid orange carrot.</title>
        <authorList>
            <person name="Iorizzo M."/>
            <person name="Ellison S."/>
            <person name="Senalik D."/>
            <person name="Macko-Podgorni A."/>
            <person name="Grzebelus D."/>
            <person name="Bostan H."/>
            <person name="Rolling W."/>
            <person name="Curaba J."/>
            <person name="Simon P."/>
        </authorList>
    </citation>
    <scope>NUCLEOTIDE SEQUENCE</scope>
    <source>
        <tissue evidence="3">Leaf</tissue>
    </source>
</reference>
<sequence length="655" mass="74671">MDVGRSGPGPLDGSLLTLQSVHRSQVVWDNIEPPPDFRLRTNFGEYWKQVRAHRPHQMIMDAIRDLGFDCIFRLGQFKHDRGLITAFIERWRGETHTFHLPFGEATITLEDVHHILGLPTEGDPLILRGASTSVEERRVLVREFLGLLPEAKDDVNRGGLKIKWLVDNFGSCERLEQLDPEDIGYGVQLTYHIRAHLLCVIGSLFPHSSGNRVQLDLLWLMRDMDQLRRYSWGSAVLGFLYQKLCSSSRDNCTDFCGYATLVQVWIYERFPSLAPRHRGQPLFEYPLALRYVVTPSFRWRPYADLPAEHHPEATVYLRWTAPAPMMYMSYVEWCYTDRVTRQFGFMQGVPYSSPYPNHQELHNHYNEQVDWMYAREPFVDLWDTRMERALASPPLMHGEGCTASYLPWFHRVTRRIIINPLHWPQQEGAFQGTQLSTQELRRPTEQAPARPRARAPAGRRGRPPVTPVVPEEGTYYTHVGSSHLAGTSHSAGHDGAGTFEAGGWSPFIQPSTSEGVPWPQRSRLGDDEAQDDEGPSQDHLSESYVYRPDMSFLEDHTPPPFTQEPSFGSSTYRFGSPPVTFTPMMSTSGQGFTTPLPAFASFAGDSSPWAYAPVEDESDHEEPSEHEQRQQPPRAAKGKGRRCHTGSHFFGHTKK</sequence>
<evidence type="ECO:0000313" key="3">
    <source>
        <dbReference type="EMBL" id="WOH07885.1"/>
    </source>
</evidence>
<evidence type="ECO:0000259" key="2">
    <source>
        <dbReference type="Pfam" id="PF10536"/>
    </source>
</evidence>
<evidence type="ECO:0000256" key="1">
    <source>
        <dbReference type="SAM" id="MobiDB-lite"/>
    </source>
</evidence>
<organism evidence="3 4">
    <name type="scientific">Daucus carota subsp. sativus</name>
    <name type="common">Carrot</name>
    <dbReference type="NCBI Taxonomy" id="79200"/>
    <lineage>
        <taxon>Eukaryota</taxon>
        <taxon>Viridiplantae</taxon>
        <taxon>Streptophyta</taxon>
        <taxon>Embryophyta</taxon>
        <taxon>Tracheophyta</taxon>
        <taxon>Spermatophyta</taxon>
        <taxon>Magnoliopsida</taxon>
        <taxon>eudicotyledons</taxon>
        <taxon>Gunneridae</taxon>
        <taxon>Pentapetalae</taxon>
        <taxon>asterids</taxon>
        <taxon>campanulids</taxon>
        <taxon>Apiales</taxon>
        <taxon>Apiaceae</taxon>
        <taxon>Apioideae</taxon>
        <taxon>Scandiceae</taxon>
        <taxon>Daucinae</taxon>
        <taxon>Daucus</taxon>
        <taxon>Daucus sect. Daucus</taxon>
    </lineage>
</organism>
<dbReference type="PANTHER" id="PTHR46033:SF8">
    <property type="entry name" value="PROTEIN MAINTENANCE OF MERISTEMS-LIKE"/>
    <property type="match status" value="1"/>
</dbReference>
<dbReference type="EMBL" id="CP093349">
    <property type="protein sequence ID" value="WOH07885.1"/>
    <property type="molecule type" value="Genomic_DNA"/>
</dbReference>
<proteinExistence type="predicted"/>
<dbReference type="AlphaFoldDB" id="A0AAF0XHG3"/>
<feature type="region of interest" description="Disordered" evidence="1">
    <location>
        <begin position="604"/>
        <end position="655"/>
    </location>
</feature>
<protein>
    <recommendedName>
        <fullName evidence="2">Aminotransferase-like plant mobile domain-containing protein</fullName>
    </recommendedName>
</protein>
<dbReference type="Proteomes" id="UP000077755">
    <property type="component" value="Chromosome 7"/>
</dbReference>
<name>A0AAF0XHG3_DAUCS</name>
<feature type="region of interest" description="Disordered" evidence="1">
    <location>
        <begin position="431"/>
        <end position="472"/>
    </location>
</feature>
<feature type="compositionally biased region" description="Basic residues" evidence="1">
    <location>
        <begin position="636"/>
        <end position="655"/>
    </location>
</feature>
<feature type="region of interest" description="Disordered" evidence="1">
    <location>
        <begin position="486"/>
        <end position="574"/>
    </location>
</feature>
<reference evidence="3" key="1">
    <citation type="journal article" date="2016" name="Nat. Genet.">
        <title>A high-quality carrot genome assembly provides new insights into carotenoid accumulation and asterid genome evolution.</title>
        <authorList>
            <person name="Iorizzo M."/>
            <person name="Ellison S."/>
            <person name="Senalik D."/>
            <person name="Zeng P."/>
            <person name="Satapoomin P."/>
            <person name="Huang J."/>
            <person name="Bowman M."/>
            <person name="Iovene M."/>
            <person name="Sanseverino W."/>
            <person name="Cavagnaro P."/>
            <person name="Yildiz M."/>
            <person name="Macko-Podgorni A."/>
            <person name="Moranska E."/>
            <person name="Grzebelus E."/>
            <person name="Grzebelus D."/>
            <person name="Ashrafi H."/>
            <person name="Zheng Z."/>
            <person name="Cheng S."/>
            <person name="Spooner D."/>
            <person name="Van Deynze A."/>
            <person name="Simon P."/>
        </authorList>
    </citation>
    <scope>NUCLEOTIDE SEQUENCE</scope>
    <source>
        <tissue evidence="3">Leaf</tissue>
    </source>
</reference>
<keyword evidence="4" id="KW-1185">Reference proteome</keyword>
<dbReference type="InterPro" id="IPR044824">
    <property type="entry name" value="MAIN-like"/>
</dbReference>
<gene>
    <name evidence="3" type="ORF">DCAR_0727319</name>
</gene>
<dbReference type="InterPro" id="IPR019557">
    <property type="entry name" value="AminoTfrase-like_pln_mobile"/>
</dbReference>
<feature type="compositionally biased region" description="Polar residues" evidence="1">
    <location>
        <begin position="563"/>
        <end position="573"/>
    </location>
</feature>
<feature type="domain" description="Aminotransferase-like plant mobile" evidence="2">
    <location>
        <begin position="73"/>
        <end position="410"/>
    </location>
</feature>
<dbReference type="GO" id="GO:0010073">
    <property type="term" value="P:meristem maintenance"/>
    <property type="evidence" value="ECO:0007669"/>
    <property type="project" value="InterPro"/>
</dbReference>
<evidence type="ECO:0000313" key="4">
    <source>
        <dbReference type="Proteomes" id="UP000077755"/>
    </source>
</evidence>
<dbReference type="PANTHER" id="PTHR46033">
    <property type="entry name" value="PROTEIN MAIN-LIKE 2"/>
    <property type="match status" value="1"/>
</dbReference>
<feature type="compositionally biased region" description="Basic residues" evidence="1">
    <location>
        <begin position="451"/>
        <end position="462"/>
    </location>
</feature>
<accession>A0AAF0XHG3</accession>